<dbReference type="Proteomes" id="UP000244248">
    <property type="component" value="Unassembled WGS sequence"/>
</dbReference>
<feature type="region of interest" description="Disordered" evidence="2">
    <location>
        <begin position="42"/>
        <end position="69"/>
    </location>
</feature>
<dbReference type="InterPro" id="IPR019734">
    <property type="entry name" value="TPR_rpt"/>
</dbReference>
<keyword evidence="1" id="KW-0802">TPR repeat</keyword>
<dbReference type="SMART" id="SM00028">
    <property type="entry name" value="TPR"/>
    <property type="match status" value="3"/>
</dbReference>
<keyword evidence="4" id="KW-1185">Reference proteome</keyword>
<dbReference type="AlphaFoldDB" id="A0A2T5MEH0"/>
<dbReference type="PROSITE" id="PS50005">
    <property type="entry name" value="TPR"/>
    <property type="match status" value="1"/>
</dbReference>
<comment type="caution">
    <text evidence="3">The sequence shown here is derived from an EMBL/GenBank/DDBJ whole genome shotgun (WGS) entry which is preliminary data.</text>
</comment>
<dbReference type="PANTHER" id="PTHR44366">
    <property type="entry name" value="UDP-N-ACETYLGLUCOSAMINE--PEPTIDE N-ACETYLGLUCOSAMINYLTRANSFERASE 110 KDA SUBUNIT"/>
    <property type="match status" value="1"/>
</dbReference>
<name>A0A2T5MEH0_9GAMM</name>
<feature type="repeat" description="TPR" evidence="1">
    <location>
        <begin position="137"/>
        <end position="170"/>
    </location>
</feature>
<evidence type="ECO:0000256" key="2">
    <source>
        <dbReference type="SAM" id="MobiDB-lite"/>
    </source>
</evidence>
<accession>A0A2T5MEH0</accession>
<protein>
    <submittedName>
        <fullName evidence="3">Uncharacterized protein</fullName>
    </submittedName>
</protein>
<dbReference type="PANTHER" id="PTHR44366:SF1">
    <property type="entry name" value="UDP-N-ACETYLGLUCOSAMINE--PEPTIDE N-ACETYLGLUCOSAMINYLTRANSFERASE 110 KDA SUBUNIT"/>
    <property type="match status" value="1"/>
</dbReference>
<proteinExistence type="predicted"/>
<dbReference type="InterPro" id="IPR011990">
    <property type="entry name" value="TPR-like_helical_dom_sf"/>
</dbReference>
<dbReference type="EMBL" id="QANS01000004">
    <property type="protein sequence ID" value="PTU30939.1"/>
    <property type="molecule type" value="Genomic_DNA"/>
</dbReference>
<dbReference type="Gene3D" id="1.25.40.10">
    <property type="entry name" value="Tetratricopeptide repeat domain"/>
    <property type="match status" value="1"/>
</dbReference>
<dbReference type="GO" id="GO:0097363">
    <property type="term" value="F:protein O-acetylglucosaminyltransferase activity"/>
    <property type="evidence" value="ECO:0007669"/>
    <property type="project" value="TreeGrafter"/>
</dbReference>
<dbReference type="Pfam" id="PF13432">
    <property type="entry name" value="TPR_16"/>
    <property type="match status" value="1"/>
</dbReference>
<sequence length="230" mass="24946">MASANNVRTAMTHSVKAFMQQSVVGLCLFVTGCTGLATKPYSPPAKSARGSTQNSVPAGNASANSKGDPEQRFNAALKLMKDRQTPEAIAAFTSLARDYPEFSGPMTDLAILYAQSRQRPQAIAGLTKAVSTNPRNAVAWNWLGTLYRESGDYPRAEQAYQQALATKFDYAAAHMNLGILYEVSMRRPQEALSQYREYLRLSGKENLIVTAWIKQLEMTAGTTVASGAAP</sequence>
<evidence type="ECO:0000313" key="3">
    <source>
        <dbReference type="EMBL" id="PTU30939.1"/>
    </source>
</evidence>
<gene>
    <name evidence="3" type="ORF">CJD38_11550</name>
</gene>
<dbReference type="InterPro" id="IPR037919">
    <property type="entry name" value="OGT"/>
</dbReference>
<evidence type="ECO:0000256" key="1">
    <source>
        <dbReference type="PROSITE-ProRule" id="PRU00339"/>
    </source>
</evidence>
<dbReference type="GO" id="GO:0006493">
    <property type="term" value="P:protein O-linked glycosylation"/>
    <property type="evidence" value="ECO:0007669"/>
    <property type="project" value="InterPro"/>
</dbReference>
<reference evidence="3 4" key="1">
    <citation type="submission" date="2018-04" db="EMBL/GenBank/DDBJ databases">
        <title>Novel species isolated from glacier.</title>
        <authorList>
            <person name="Liu Q."/>
            <person name="Xin Y.-H."/>
        </authorList>
    </citation>
    <scope>NUCLEOTIDE SEQUENCE [LARGE SCALE GENOMIC DNA]</scope>
    <source>
        <strain evidence="3 4">GT1R17</strain>
    </source>
</reference>
<organism evidence="3 4">
    <name type="scientific">Stenotrophobium rhamnosiphilum</name>
    <dbReference type="NCBI Taxonomy" id="2029166"/>
    <lineage>
        <taxon>Bacteria</taxon>
        <taxon>Pseudomonadati</taxon>
        <taxon>Pseudomonadota</taxon>
        <taxon>Gammaproteobacteria</taxon>
        <taxon>Nevskiales</taxon>
        <taxon>Nevskiaceae</taxon>
        <taxon>Stenotrophobium</taxon>
    </lineage>
</organism>
<dbReference type="SUPFAM" id="SSF48452">
    <property type="entry name" value="TPR-like"/>
    <property type="match status" value="1"/>
</dbReference>
<feature type="compositionally biased region" description="Polar residues" evidence="2">
    <location>
        <begin position="49"/>
        <end position="65"/>
    </location>
</feature>
<evidence type="ECO:0000313" key="4">
    <source>
        <dbReference type="Proteomes" id="UP000244248"/>
    </source>
</evidence>